<organism evidence="1">
    <name type="scientific">Tanacetum cinerariifolium</name>
    <name type="common">Dalmatian daisy</name>
    <name type="synonym">Chrysanthemum cinerariifolium</name>
    <dbReference type="NCBI Taxonomy" id="118510"/>
    <lineage>
        <taxon>Eukaryota</taxon>
        <taxon>Viridiplantae</taxon>
        <taxon>Streptophyta</taxon>
        <taxon>Embryophyta</taxon>
        <taxon>Tracheophyta</taxon>
        <taxon>Spermatophyta</taxon>
        <taxon>Magnoliopsida</taxon>
        <taxon>eudicotyledons</taxon>
        <taxon>Gunneridae</taxon>
        <taxon>Pentapetalae</taxon>
        <taxon>asterids</taxon>
        <taxon>campanulids</taxon>
        <taxon>Asterales</taxon>
        <taxon>Asteraceae</taxon>
        <taxon>Asteroideae</taxon>
        <taxon>Anthemideae</taxon>
        <taxon>Anthemidinae</taxon>
        <taxon>Tanacetum</taxon>
    </lineage>
</organism>
<dbReference type="EMBL" id="BKCJ010588455">
    <property type="protein sequence ID" value="GFB26450.1"/>
    <property type="molecule type" value="Genomic_DNA"/>
</dbReference>
<dbReference type="AlphaFoldDB" id="A0A699L9S7"/>
<reference evidence="1" key="1">
    <citation type="journal article" date="2019" name="Sci. Rep.">
        <title>Draft genome of Tanacetum cinerariifolium, the natural source of mosquito coil.</title>
        <authorList>
            <person name="Yamashiro T."/>
            <person name="Shiraishi A."/>
            <person name="Satake H."/>
            <person name="Nakayama K."/>
        </authorList>
    </citation>
    <scope>NUCLEOTIDE SEQUENCE</scope>
</reference>
<comment type="caution">
    <text evidence="1">The sequence shown here is derived from an EMBL/GenBank/DDBJ whole genome shotgun (WGS) entry which is preliminary data.</text>
</comment>
<name>A0A699L9S7_TANCI</name>
<feature type="non-terminal residue" evidence="1">
    <location>
        <position position="118"/>
    </location>
</feature>
<sequence length="118" mass="13147">MTFLRIGNMALTFVSEVKKGVSLFWQFAEDGRIVTGEQYLGFVPPTDGNPGSLEETKLETYSTVDENTKKRIDVEAEAVHIILTGTDNDICRIVDEGVDMVILTSLKFIKFQVSKDPS</sequence>
<protein>
    <submittedName>
        <fullName evidence="1">Uncharacterized protein</fullName>
    </submittedName>
</protein>
<gene>
    <name evidence="1" type="ORF">Tci_698421</name>
</gene>
<proteinExistence type="predicted"/>
<accession>A0A699L9S7</accession>
<evidence type="ECO:0000313" key="1">
    <source>
        <dbReference type="EMBL" id="GFB26450.1"/>
    </source>
</evidence>